<evidence type="ECO:0000313" key="4">
    <source>
        <dbReference type="EMBL" id="CAG9839680.1"/>
    </source>
</evidence>
<feature type="chain" id="PRO_5040196421" description="SEFIR domain-containing protein" evidence="2">
    <location>
        <begin position="19"/>
        <end position="505"/>
    </location>
</feature>
<accession>A0A9N9TE23</accession>
<name>A0A9N9TE23_DIABA</name>
<evidence type="ECO:0000256" key="1">
    <source>
        <dbReference type="SAM" id="Phobius"/>
    </source>
</evidence>
<evidence type="ECO:0000259" key="3">
    <source>
        <dbReference type="Pfam" id="PF08357"/>
    </source>
</evidence>
<dbReference type="Proteomes" id="UP001153709">
    <property type="component" value="Chromosome 8"/>
</dbReference>
<organism evidence="4 5">
    <name type="scientific">Diabrotica balteata</name>
    <name type="common">Banded cucumber beetle</name>
    <dbReference type="NCBI Taxonomy" id="107213"/>
    <lineage>
        <taxon>Eukaryota</taxon>
        <taxon>Metazoa</taxon>
        <taxon>Ecdysozoa</taxon>
        <taxon>Arthropoda</taxon>
        <taxon>Hexapoda</taxon>
        <taxon>Insecta</taxon>
        <taxon>Pterygota</taxon>
        <taxon>Neoptera</taxon>
        <taxon>Endopterygota</taxon>
        <taxon>Coleoptera</taxon>
        <taxon>Polyphaga</taxon>
        <taxon>Cucujiformia</taxon>
        <taxon>Chrysomeloidea</taxon>
        <taxon>Chrysomelidae</taxon>
        <taxon>Galerucinae</taxon>
        <taxon>Diabroticina</taxon>
        <taxon>Diabroticites</taxon>
        <taxon>Diabrotica</taxon>
    </lineage>
</organism>
<reference evidence="4" key="1">
    <citation type="submission" date="2022-01" db="EMBL/GenBank/DDBJ databases">
        <authorList>
            <person name="King R."/>
        </authorList>
    </citation>
    <scope>NUCLEOTIDE SEQUENCE</scope>
</reference>
<sequence length="505" mass="58578">MMLFIVLLFVCYPLHIYSFEICNENETIQCRKLNNNLRDNCYTEVSISAENCCLPNFIRSDHVKIDFGDVFLQLEQETLHNFLSMNIYPTVEWKKALVKLSEYGNYQSCKIFNVGKDDDSMDLLKYDCNWKGIEGIEKPFLLEISSEYNSQYAHKKILFSIPDSVYFRNTVPPTKRQIFSYIDFTNANRIILKIQPLPEIYKVSHYKVEVFREKEKHSLMLDVRLLAAEQGKSIDFEYITYSEEGDYYFAVSVIAKSCPEDICFKTFTPKVHIVRKGRPLVIGIVGASFLIPFVLFSLYLWNHKYRNQGEFLNEPIQKVIVLFKPSFEKHNEVVQAIIDCIESFSEPETIVDRINLTKVKEKSVEKFCSDNLILSTHIVYVNPPYTDDDSSGLDYMTFNFIKEETKKNSSDRKLLVVRLPYSKKDVPSILSRAAHFDLVHDFPAFINSFSSIDVQADYSKLPTYMELSKKIEVANIEADNINVVPEIVVTEDIDEPKELDGLIQT</sequence>
<protein>
    <recommendedName>
        <fullName evidence="3">SEFIR domain-containing protein</fullName>
    </recommendedName>
</protein>
<dbReference type="Pfam" id="PF08357">
    <property type="entry name" value="SEFIR"/>
    <property type="match status" value="1"/>
</dbReference>
<keyword evidence="1" id="KW-0812">Transmembrane</keyword>
<feature type="domain" description="SEFIR" evidence="3">
    <location>
        <begin position="318"/>
        <end position="446"/>
    </location>
</feature>
<dbReference type="EMBL" id="OU898283">
    <property type="protein sequence ID" value="CAG9839680.1"/>
    <property type="molecule type" value="Genomic_DNA"/>
</dbReference>
<evidence type="ECO:0000256" key="2">
    <source>
        <dbReference type="SAM" id="SignalP"/>
    </source>
</evidence>
<keyword evidence="2" id="KW-0732">Signal</keyword>
<keyword evidence="1" id="KW-0472">Membrane</keyword>
<keyword evidence="1" id="KW-1133">Transmembrane helix</keyword>
<keyword evidence="5" id="KW-1185">Reference proteome</keyword>
<evidence type="ECO:0000313" key="5">
    <source>
        <dbReference type="Proteomes" id="UP001153709"/>
    </source>
</evidence>
<feature type="transmembrane region" description="Helical" evidence="1">
    <location>
        <begin position="280"/>
        <end position="301"/>
    </location>
</feature>
<dbReference type="InterPro" id="IPR013568">
    <property type="entry name" value="SEFIR_dom"/>
</dbReference>
<feature type="signal peptide" evidence="2">
    <location>
        <begin position="1"/>
        <end position="18"/>
    </location>
</feature>
<proteinExistence type="predicted"/>
<dbReference type="OrthoDB" id="8190413at2759"/>
<dbReference type="AlphaFoldDB" id="A0A9N9TE23"/>
<gene>
    <name evidence="4" type="ORF">DIABBA_LOCUS12422</name>
</gene>